<evidence type="ECO:0000313" key="1">
    <source>
        <dbReference type="EMBL" id="SDY17409.1"/>
    </source>
</evidence>
<protein>
    <recommendedName>
        <fullName evidence="3">BNR repeat-like domain-containing protein</fullName>
    </recommendedName>
</protein>
<sequence length="408" mass="44505">MLRLMKVLMLVSGLSCLVLIRSDALVHAGNGALIMDNPAGIGARLPRLAPLADGSTLLSWIEDDEEGHVLKYAVYEQGHWIRQGVVARGQNWFINWADFPSVAVIDETFWVAHWLVRTPGGRSYDYDIQLAFSRDAGQTWSEPQTPHRDNVAAEHGFVSIFPVEGGAGIIWLDGRAYKQSQPGKFALRYTQLNDNGVLGPEVVIDDDTCTCCWTAAVATSSGPVAAWRGRRAGQIRDHYTARMIGGRWTPPTRLGGEGWSIDGCPVNGPALAAKDDQVAAAWYTAQGNRPRIRVAFSSDAGQHFSRAIDVDSDKPIGRVSLAWLDQQAVLVAWLTAVDREHQQSQLAIRKLTTDGLAGPVIPLVPVSAGRGTGIPQLVRNRAGLILAWTESTPVYRIRTMQLTSGILD</sequence>
<dbReference type="EMBL" id="FNOY01000021">
    <property type="protein sequence ID" value="SDY17409.1"/>
    <property type="molecule type" value="Genomic_DNA"/>
</dbReference>
<name>A0A1H3HRV0_9PROT</name>
<dbReference type="InterPro" id="IPR036278">
    <property type="entry name" value="Sialidase_sf"/>
</dbReference>
<keyword evidence="2" id="KW-1185">Reference proteome</keyword>
<dbReference type="SUPFAM" id="SSF50939">
    <property type="entry name" value="Sialidases"/>
    <property type="match status" value="1"/>
</dbReference>
<organism evidence="1 2">
    <name type="scientific">Nitrosomonas halophila</name>
    <dbReference type="NCBI Taxonomy" id="44576"/>
    <lineage>
        <taxon>Bacteria</taxon>
        <taxon>Pseudomonadati</taxon>
        <taxon>Pseudomonadota</taxon>
        <taxon>Betaproteobacteria</taxon>
        <taxon>Nitrosomonadales</taxon>
        <taxon>Nitrosomonadaceae</taxon>
        <taxon>Nitrosomonas</taxon>
    </lineage>
</organism>
<dbReference type="Gene3D" id="2.120.10.10">
    <property type="match status" value="2"/>
</dbReference>
<proteinExistence type="predicted"/>
<evidence type="ECO:0000313" key="2">
    <source>
        <dbReference type="Proteomes" id="UP000198640"/>
    </source>
</evidence>
<dbReference type="AlphaFoldDB" id="A0A1H3HRV0"/>
<dbReference type="Proteomes" id="UP000198640">
    <property type="component" value="Unassembled WGS sequence"/>
</dbReference>
<dbReference type="RefSeq" id="WP_176973961.1">
    <property type="nucleotide sequence ID" value="NZ_FNOY01000021.1"/>
</dbReference>
<dbReference type="STRING" id="44576.SAMN05421881_102118"/>
<reference evidence="1 2" key="1">
    <citation type="submission" date="2016-10" db="EMBL/GenBank/DDBJ databases">
        <authorList>
            <person name="de Groot N.N."/>
        </authorList>
    </citation>
    <scope>NUCLEOTIDE SEQUENCE [LARGE SCALE GENOMIC DNA]</scope>
    <source>
        <strain evidence="1 2">Nm1</strain>
    </source>
</reference>
<evidence type="ECO:0008006" key="3">
    <source>
        <dbReference type="Google" id="ProtNLM"/>
    </source>
</evidence>
<accession>A0A1H3HRV0</accession>
<gene>
    <name evidence="1" type="ORF">SAMN05421881_102118</name>
</gene>